<reference evidence="2" key="1">
    <citation type="submission" date="2022-01" db="EMBL/GenBank/DDBJ databases">
        <authorList>
            <person name="King R."/>
        </authorList>
    </citation>
    <scope>NUCLEOTIDE SEQUENCE</scope>
</reference>
<gene>
    <name evidence="2" type="ORF">NEZAVI_LOCUS655</name>
</gene>
<evidence type="ECO:0000313" key="2">
    <source>
        <dbReference type="EMBL" id="CAH1389211.1"/>
    </source>
</evidence>
<accession>A0A9P0E883</accession>
<evidence type="ECO:0000313" key="3">
    <source>
        <dbReference type="Proteomes" id="UP001152798"/>
    </source>
</evidence>
<dbReference type="EMBL" id="OV725077">
    <property type="protein sequence ID" value="CAH1389211.1"/>
    <property type="molecule type" value="Genomic_DNA"/>
</dbReference>
<proteinExistence type="predicted"/>
<evidence type="ECO:0000256" key="1">
    <source>
        <dbReference type="SAM" id="SignalP"/>
    </source>
</evidence>
<dbReference type="OrthoDB" id="10479283at2759"/>
<keyword evidence="1" id="KW-0732">Signal</keyword>
<dbReference type="Proteomes" id="UP001152798">
    <property type="component" value="Chromosome 1"/>
</dbReference>
<protein>
    <recommendedName>
        <fullName evidence="4">Neuropeptide</fullName>
    </recommendedName>
</protein>
<feature type="chain" id="PRO_5040381471" description="Neuropeptide" evidence="1">
    <location>
        <begin position="26"/>
        <end position="98"/>
    </location>
</feature>
<feature type="signal peptide" evidence="1">
    <location>
        <begin position="1"/>
        <end position="25"/>
    </location>
</feature>
<organism evidence="2 3">
    <name type="scientific">Nezara viridula</name>
    <name type="common">Southern green stink bug</name>
    <name type="synonym">Cimex viridulus</name>
    <dbReference type="NCBI Taxonomy" id="85310"/>
    <lineage>
        <taxon>Eukaryota</taxon>
        <taxon>Metazoa</taxon>
        <taxon>Ecdysozoa</taxon>
        <taxon>Arthropoda</taxon>
        <taxon>Hexapoda</taxon>
        <taxon>Insecta</taxon>
        <taxon>Pterygota</taxon>
        <taxon>Neoptera</taxon>
        <taxon>Paraneoptera</taxon>
        <taxon>Hemiptera</taxon>
        <taxon>Heteroptera</taxon>
        <taxon>Panheteroptera</taxon>
        <taxon>Pentatomomorpha</taxon>
        <taxon>Pentatomoidea</taxon>
        <taxon>Pentatomidae</taxon>
        <taxon>Pentatominae</taxon>
        <taxon>Nezara</taxon>
    </lineage>
</organism>
<evidence type="ECO:0008006" key="4">
    <source>
        <dbReference type="Google" id="ProtNLM"/>
    </source>
</evidence>
<sequence>MMGVGFGQSMSFLSIVVLLVVNCAAFQELNGQLEPSDSLESTIGSEEVGYYAKDVLRLGLKRCPTLVGCCPLRLDCCRTYLCCKTGKGEIFAGRQQPC</sequence>
<dbReference type="AlphaFoldDB" id="A0A9P0E883"/>
<name>A0A9P0E883_NEZVI</name>
<keyword evidence="3" id="KW-1185">Reference proteome</keyword>